<reference evidence="3" key="2">
    <citation type="submission" date="1999-08" db="EMBL/GenBank/DDBJ databases">
        <title>Arabidopsis thaliana chromosome 1 BAC T17H3 sequence.</title>
        <authorList>
            <person name="Vysotskaia V.S."/>
            <person name="Schwartz J.R."/>
            <person name="Yu G."/>
            <person name="Toriumi M."/>
            <person name="Lenz C."/>
            <person name="Liu S."/>
            <person name="Lee J.M."/>
            <person name="Liu A."/>
            <person name="Li J."/>
            <person name="Gonzalez A."/>
            <person name="Liu K."/>
            <person name="Vaysberg M."/>
            <person name="Sakano H."/>
            <person name="Chin C."/>
            <person name="Howng B."/>
            <person name="Choi E."/>
            <person name="Chiou J."/>
            <person name="Altafi H."/>
            <person name="Araujo R."/>
            <person name="Brooks S."/>
            <person name="Buehler E."/>
            <person name="Chao Q."/>
            <person name="Conn L."/>
            <person name="Conway A.B."/>
            <person name="Dunn P."/>
            <person name="Hansen N."/>
            <person name="Huizar L."/>
            <person name="Khan S."/>
            <person name="Kim C."/>
            <person name="Palm C."/>
            <person name="Rowley D."/>
            <person name="Shinn P."/>
            <person name="Walker M."/>
            <person name="Davis R.W."/>
            <person name="Ecker J.R."/>
            <person name="Federspiel N.A."/>
            <person name="Theologis A."/>
        </authorList>
    </citation>
    <scope>NUCLEOTIDE SEQUENCE</scope>
</reference>
<dbReference type="PIR" id="H86400">
    <property type="entry name" value="H86400"/>
</dbReference>
<accession>Q9SXC6</accession>
<dbReference type="AlphaFoldDB" id="Q9SXC6"/>
<proteinExistence type="predicted"/>
<dbReference type="PhylomeDB" id="Q9SXC6"/>
<dbReference type="InterPro" id="IPR016024">
    <property type="entry name" value="ARM-type_fold"/>
</dbReference>
<name>Q9SXC6_ARATH</name>
<dbReference type="InterPro" id="IPR000403">
    <property type="entry name" value="PI3/4_kinase_cat_dom"/>
</dbReference>
<gene>
    <name evidence="3" type="primary">T17H3.7</name>
</gene>
<dbReference type="InterPro" id="IPR032460">
    <property type="entry name" value="Symplekin/Pta1_N"/>
</dbReference>
<evidence type="ECO:0000259" key="2">
    <source>
        <dbReference type="Pfam" id="PF11935"/>
    </source>
</evidence>
<reference key="3">
    <citation type="journal article" date="2000" name="Nature">
        <title>Sequence and analysis of chromosome 1 of the plant Arabidopsis thaliana.</title>
        <authorList>
            <person name="Theologis A."/>
            <person name="Ecker J.R."/>
            <person name="Palm C.J."/>
            <person name="Federspiel N.A."/>
            <person name="Kaul S."/>
            <person name="White O."/>
            <person name="Alonso J."/>
            <person name="Altafi H."/>
            <person name="Araujo R."/>
            <person name="Bowman C.L."/>
            <person name="Brooks S.Y."/>
            <person name="Buehler E."/>
            <person name="Chan A."/>
            <person name="Chao Q."/>
            <person name="Chen H."/>
            <person name="Cheuk R.F."/>
            <person name="Chin C.W."/>
            <person name="Chung M.K."/>
            <person name="Conn L."/>
            <person name="Conway A.B."/>
            <person name="Conway A.R."/>
            <person name="Creasy T.H."/>
            <person name="Dewar K."/>
            <person name="Dunn P."/>
            <person name="Etgu P."/>
            <person name="Feldblyum T.V."/>
            <person name="Feng J."/>
            <person name="Fong B."/>
            <person name="Fujii C.Y."/>
            <person name="Gill J.E."/>
            <person name="Goldsmith A.D."/>
            <person name="Haas B."/>
            <person name="Hansen N.F."/>
            <person name="Hughes B."/>
            <person name="Huizar L."/>
            <person name="Hunter J.L."/>
            <person name="Jenkins J."/>
            <person name="Johnson-Hopson C."/>
            <person name="Khan S."/>
            <person name="Khaykin E."/>
            <person name="Kim C.J."/>
            <person name="Koo H.L."/>
            <person name="Kremenetskaia I."/>
            <person name="Kurtz D.B."/>
            <person name="Kwan A."/>
            <person name="Lam B."/>
            <person name="Langin-Hooper S."/>
            <person name="Lee A."/>
            <person name="Lee J.M."/>
            <person name="Lenz C.A."/>
            <person name="Li J.H."/>
            <person name="Li Y."/>
            <person name="Lin X."/>
            <person name="Liu S.X."/>
            <person name="Liu Z.A."/>
            <person name="Luros J.S."/>
            <person name="Maiti R."/>
            <person name="Marziali A."/>
            <person name="Militscher J."/>
            <person name="Miranda M."/>
            <person name="Nguyen M."/>
            <person name="Nierman W.C."/>
            <person name="Osborne B.I."/>
            <person name="Pai G."/>
            <person name="Peterson J."/>
            <person name="Pham P.K."/>
            <person name="Rizzo M."/>
            <person name="Rooney T."/>
            <person name="Rowley D."/>
            <person name="Sakano H."/>
            <person name="Salzberg S.L."/>
            <person name="Schwartz J.R."/>
            <person name="Shinn P."/>
            <person name="Southwick A.M."/>
            <person name="Sun H."/>
            <person name="Tallon L.J."/>
            <person name="Tambunga G."/>
            <person name="Toriumi M.J."/>
            <person name="Town C.D."/>
            <person name="Utterback T."/>
            <person name="Van Aken S."/>
            <person name="Vaysberg M."/>
            <person name="Vysotskaia V.S."/>
            <person name="Walker M."/>
            <person name="Wu D."/>
            <person name="Yu G."/>
            <person name="Fraser C.M."/>
            <person name="Venter J.C."/>
            <person name="Davis R.W."/>
        </authorList>
    </citation>
    <scope>NUCLEOTIDE SEQUENCE [LARGE SCALE GENOMIC DNA]</scope>
    <source>
        <strain>cv. Columbia</strain>
    </source>
</reference>
<dbReference type="ExpressionAtlas" id="Q9SXC6">
    <property type="expression patterns" value="baseline and differential"/>
</dbReference>
<evidence type="ECO:0000259" key="1">
    <source>
        <dbReference type="Pfam" id="PF00454"/>
    </source>
</evidence>
<dbReference type="SUPFAM" id="SSF48371">
    <property type="entry name" value="ARM repeat"/>
    <property type="match status" value="1"/>
</dbReference>
<dbReference type="PANTHER" id="PTHR47184:SF3">
    <property type="entry name" value="PHOSPHATIDYLINOSITOL 3-AND 4-KINASE FAMILY PROTEIN-RELATED"/>
    <property type="match status" value="1"/>
</dbReference>
<feature type="domain" description="PI3K/PI4K catalytic" evidence="1">
    <location>
        <begin position="380"/>
        <end position="603"/>
    </location>
</feature>
<evidence type="ECO:0000313" key="3">
    <source>
        <dbReference type="EMBL" id="AAD45995.1"/>
    </source>
</evidence>
<protein>
    <submittedName>
        <fullName evidence="3">T17H3.7</fullName>
    </submittedName>
</protein>
<dbReference type="EMBL" id="AC005916">
    <property type="protein sequence ID" value="AAD45995.1"/>
    <property type="molecule type" value="Genomic_DNA"/>
</dbReference>
<dbReference type="Pfam" id="PF00454">
    <property type="entry name" value="PI3_PI4_kinase"/>
    <property type="match status" value="1"/>
</dbReference>
<organism evidence="3">
    <name type="scientific">Arabidopsis thaliana</name>
    <name type="common">Mouse-ear cress</name>
    <dbReference type="NCBI Taxonomy" id="3702"/>
    <lineage>
        <taxon>Eukaryota</taxon>
        <taxon>Viridiplantae</taxon>
        <taxon>Streptophyta</taxon>
        <taxon>Embryophyta</taxon>
        <taxon>Tracheophyta</taxon>
        <taxon>Spermatophyta</taxon>
        <taxon>Magnoliopsida</taxon>
        <taxon>eudicotyledons</taxon>
        <taxon>Gunneridae</taxon>
        <taxon>Pentapetalae</taxon>
        <taxon>rosids</taxon>
        <taxon>malvids</taxon>
        <taxon>Brassicales</taxon>
        <taxon>Brassicaceae</taxon>
        <taxon>Camelineae</taxon>
        <taxon>Arabidopsis</taxon>
    </lineage>
</organism>
<dbReference type="InterPro" id="IPR011989">
    <property type="entry name" value="ARM-like"/>
</dbReference>
<reference evidence="3" key="1">
    <citation type="submission" date="1999-07" db="EMBL/GenBank/DDBJ databases">
        <authorList>
            <person name="Theologis"/>
        </authorList>
    </citation>
    <scope>NUCLEOTIDE SEQUENCE</scope>
</reference>
<dbReference type="Gene3D" id="1.25.10.10">
    <property type="entry name" value="Leucine-rich Repeat Variant"/>
    <property type="match status" value="1"/>
</dbReference>
<sequence>MAAPADATTKGQALALLAAAKNHGDLAVKLSSLKEVKEILLSLEPSLSAEIFPYLRELCLSPEVLVRRSLIEIIEEVGLRMLEHSYVLVSVLIHLVGDNDPTVAEKSISTGTTFFRSILEKMETQFHHRGKVDRWCVNLWTLMLMFKDAVFNIALDLEPGRVVGVKVLALKFMETFILLITPHASDPEKVSTSSEGSRQMINISSLAAGLPMLNLTGLMSEVNQTLVRLGSFLQAPTLIQDALPIAVIDWLKHRFNPYDEVQLTESYSSVEAASVTHFDSCLVVARKRPVHYDTVLSVLGFLKSMDPADISDQVVREVDELFRVNEHAANENRSSQILEVFPTLSSLPMQLRDHLQQMIHWLDEAIIGDMLPQYERRNDMRQVLDRDRRQRCLFKRFSDEDRARNEAIAYLLDHPEDGHRSQSEQIYGFSRVRRAVWVRCRIKNQMKMGVLIEFLESSVTVQSLGTVYSELPDDVGAEEIHKIVVLDIRFGNIDRNLGNLLVQAEPRNGSAAHLVPIDHELSFFNDAHPYITCGACWIKWLEQIDKDFSSQLVNYVAALDPDRDLEFLRHCGWEPNQRYIENFTVFATFLKKAVSQGLTALQIGLLASYKWEEDLDYNLHCIVASVQREDNNFVESVGTRIEQRLREFHENLHGNA</sequence>
<dbReference type="PANTHER" id="PTHR47184">
    <property type="entry name" value="PHOSPHATIDYLINOSITOL 3-AND 4-KINASE FAMILY PROTEIN-RELATED"/>
    <property type="match status" value="1"/>
</dbReference>
<feature type="domain" description="Symplekin/Pta1 N-terminal" evidence="2">
    <location>
        <begin position="100"/>
        <end position="304"/>
    </location>
</feature>
<dbReference type="Pfam" id="PF11935">
    <property type="entry name" value="SYMPK_PTA1_N"/>
    <property type="match status" value="1"/>
</dbReference>